<proteinExistence type="predicted"/>
<feature type="domain" description="SLH" evidence="4">
    <location>
        <begin position="31"/>
        <end position="94"/>
    </location>
</feature>
<dbReference type="PANTHER" id="PTHR43308">
    <property type="entry name" value="OUTER MEMBRANE PROTEIN ALPHA-RELATED"/>
    <property type="match status" value="1"/>
</dbReference>
<dbReference type="InterPro" id="IPR001119">
    <property type="entry name" value="SLH_dom"/>
</dbReference>
<dbReference type="RefSeq" id="WP_283869135.1">
    <property type="nucleotide sequence ID" value="NZ_CP126101.1"/>
</dbReference>
<dbReference type="EMBL" id="CP126101">
    <property type="protein sequence ID" value="WHY50468.1"/>
    <property type="molecule type" value="Genomic_DNA"/>
</dbReference>
<feature type="coiled-coil region" evidence="2">
    <location>
        <begin position="527"/>
        <end position="557"/>
    </location>
</feature>
<reference evidence="5" key="1">
    <citation type="submission" date="2023-05" db="EMBL/GenBank/DDBJ databases">
        <title>Comparative genomics of Bacillaceae isolates and their secondary metabolite potential.</title>
        <authorList>
            <person name="Song L."/>
            <person name="Nielsen L.J."/>
            <person name="Mohite O."/>
            <person name="Xu X."/>
            <person name="Weber T."/>
            <person name="Kovacs A.T."/>
        </authorList>
    </citation>
    <scope>NUCLEOTIDE SEQUENCE</scope>
    <source>
        <strain evidence="5">LY1</strain>
    </source>
</reference>
<accession>A0AAX3WRK2</accession>
<name>A0AAX3WRK2_9BACI</name>
<gene>
    <name evidence="5" type="ORF">QNH24_19385</name>
</gene>
<evidence type="ECO:0000313" key="5">
    <source>
        <dbReference type="EMBL" id="WHY50468.1"/>
    </source>
</evidence>
<evidence type="ECO:0000256" key="1">
    <source>
        <dbReference type="ARBA" id="ARBA00022729"/>
    </source>
</evidence>
<dbReference type="Proteomes" id="UP001178322">
    <property type="component" value="Chromosome"/>
</dbReference>
<protein>
    <submittedName>
        <fullName evidence="5">S-layer homology domain-containing protein</fullName>
    </submittedName>
</protein>
<keyword evidence="2" id="KW-0175">Coiled coil</keyword>
<evidence type="ECO:0000259" key="4">
    <source>
        <dbReference type="PROSITE" id="PS51272"/>
    </source>
</evidence>
<sequence length="969" mass="105691">MKKNKLFIVATTTAVGVSTIVTGICTTVEAATTNFSDVQEANSHYTAIMDLAQRNIIHGFPDGTFKPNEFVTFKQTAKIIAGILNLDASDEQEWVALQAAGLMDSSLNPNDPITRNDMAKVITKSLGLTASGNVSIPFTDVSAEHQQAVTALFEYGMTKGTSATTFSGGKFVTRGQLASFIVRAEQIIRQVSTDTGIAGATVTVEHIHNNKVTIGGREWPIGKNAKTILNDKNAAALVNAQLDVIVVNGEIAEVLAIDLYTSGQQGAKVVLDGGNTSIGNIVVHADFVELKNMVVTGDIRVLGRTTSIALNQLKVKGELYLEEGEASKTASLNKVAVINDNPITVEMTRSEFVALLVKRTAFINSDSSLPVVTHLGSNLQINAPNIGLLNWESPPEGSQLSGNADIGTVTIGAEYEFRLQRMQKQLEASQVFLREQQQLQEQEKKAILTKISDLTTESVGLQQQINDLTKVKRTPIQDNQLALLRQKLQQIENELLSLRVLSNQQQSSNNPAGIPNLPGLFPSVELTTQVEERIRQIQEESRKLQQQNEDFKNLLKTALQINGTINIGNIIVPSPAVSTFTLGPDVRIHNMMTDISREALLAIFTNVRQGQIKTLISAKGQQTPFNPMPAEATDSGSSSNSGSSSGGNNTGGGNTTTPVDTTTLKKMISNAKERLVAVQNGDHPISENGFDIPHAQQWIPKKATDALQAAITEAEAMVAKVAQGPMGYQRVASLTNTNILLANTQTDINRMAEKLEKLMNLQPINGLKEIATIQRLLNDKEITSIPDIEEVTVGRLYEAIEQLLRNEFELEQEPLTVEEQELIIAMLREFKQHIQIIDNQVTIPLNEAVSYTDPVTSQTSELVPAISAQLTLVQPQPLVINEVSYIDNENLRLTFSSNIEIPEGEQFIFMINDSLTPLYGTVSSSTGNSVVIRIDGTVPLFATFIHIERESKPEHNLLKEPFTMENTNV</sequence>
<feature type="compositionally biased region" description="Gly residues" evidence="3">
    <location>
        <begin position="644"/>
        <end position="654"/>
    </location>
</feature>
<evidence type="ECO:0000256" key="2">
    <source>
        <dbReference type="SAM" id="Coils"/>
    </source>
</evidence>
<dbReference type="AlphaFoldDB" id="A0AAX3WRK2"/>
<dbReference type="Pfam" id="PF00395">
    <property type="entry name" value="SLH"/>
    <property type="match status" value="2"/>
</dbReference>
<feature type="region of interest" description="Disordered" evidence="3">
    <location>
        <begin position="618"/>
        <end position="660"/>
    </location>
</feature>
<evidence type="ECO:0000256" key="3">
    <source>
        <dbReference type="SAM" id="MobiDB-lite"/>
    </source>
</evidence>
<dbReference type="PROSITE" id="PS51272">
    <property type="entry name" value="SLH"/>
    <property type="match status" value="2"/>
</dbReference>
<keyword evidence="1" id="KW-0732">Signal</keyword>
<organism evidence="5 6">
    <name type="scientific">Lysinibacillus pakistanensis</name>
    <dbReference type="NCBI Taxonomy" id="759811"/>
    <lineage>
        <taxon>Bacteria</taxon>
        <taxon>Bacillati</taxon>
        <taxon>Bacillota</taxon>
        <taxon>Bacilli</taxon>
        <taxon>Bacillales</taxon>
        <taxon>Bacillaceae</taxon>
        <taxon>Lysinibacillus</taxon>
    </lineage>
</organism>
<evidence type="ECO:0000313" key="6">
    <source>
        <dbReference type="Proteomes" id="UP001178322"/>
    </source>
</evidence>
<feature type="domain" description="SLH" evidence="4">
    <location>
        <begin position="132"/>
        <end position="195"/>
    </location>
</feature>
<dbReference type="InterPro" id="IPR051465">
    <property type="entry name" value="Cell_Envelope_Struct_Comp"/>
</dbReference>